<dbReference type="WBParaSite" id="Hba_05856">
    <property type="protein sequence ID" value="Hba_05856"/>
    <property type="gene ID" value="Hba_05856"/>
</dbReference>
<evidence type="ECO:0000313" key="4">
    <source>
        <dbReference type="WBParaSite" id="Hba_05856"/>
    </source>
</evidence>
<evidence type="ECO:0000313" key="3">
    <source>
        <dbReference type="Proteomes" id="UP000095283"/>
    </source>
</evidence>
<dbReference type="AlphaFoldDB" id="A0A1I7WL40"/>
<dbReference type="SUPFAM" id="SSF49758">
    <property type="entry name" value="Calpain large subunit, middle domain (domain III)"/>
    <property type="match status" value="1"/>
</dbReference>
<dbReference type="InterPro" id="IPR022682">
    <property type="entry name" value="Calpain_domain_III"/>
</dbReference>
<reference evidence="4" key="1">
    <citation type="submission" date="2016-11" db="UniProtKB">
        <authorList>
            <consortium name="WormBaseParasite"/>
        </authorList>
    </citation>
    <scope>IDENTIFICATION</scope>
</reference>
<accession>A0A1I7WL40</accession>
<dbReference type="InterPro" id="IPR036213">
    <property type="entry name" value="Calpain_III_sf"/>
</dbReference>
<keyword evidence="1" id="KW-0472">Membrane</keyword>
<dbReference type="Pfam" id="PF01067">
    <property type="entry name" value="Calpain_III"/>
    <property type="match status" value="1"/>
</dbReference>
<feature type="transmembrane region" description="Helical" evidence="1">
    <location>
        <begin position="90"/>
        <end position="109"/>
    </location>
</feature>
<sequence length="156" mass="18236">MIRNRNLCVLFRRICYLVLATLVNNSFARMFNRSNYRLCRTNTPCSNIIFHAGKNIGRLTKQFFQSNKSSMRSAAFINLREICFFKQEPILYYSFCEILSYISLVVFLMTGRFRVPPGNYIIVPSTFEPNEECIQMDSLIVELSSKDDLKKENISQ</sequence>
<keyword evidence="1" id="KW-0812">Transmembrane</keyword>
<evidence type="ECO:0000256" key="1">
    <source>
        <dbReference type="SAM" id="Phobius"/>
    </source>
</evidence>
<dbReference type="Proteomes" id="UP000095283">
    <property type="component" value="Unplaced"/>
</dbReference>
<keyword evidence="3" id="KW-1185">Reference proteome</keyword>
<protein>
    <submittedName>
        <fullName evidence="4">Calpain_III domain-containing protein</fullName>
    </submittedName>
</protein>
<keyword evidence="1" id="KW-1133">Transmembrane helix</keyword>
<organism evidence="3 4">
    <name type="scientific">Heterorhabditis bacteriophora</name>
    <name type="common">Entomopathogenic nematode worm</name>
    <dbReference type="NCBI Taxonomy" id="37862"/>
    <lineage>
        <taxon>Eukaryota</taxon>
        <taxon>Metazoa</taxon>
        <taxon>Ecdysozoa</taxon>
        <taxon>Nematoda</taxon>
        <taxon>Chromadorea</taxon>
        <taxon>Rhabditida</taxon>
        <taxon>Rhabditina</taxon>
        <taxon>Rhabditomorpha</taxon>
        <taxon>Strongyloidea</taxon>
        <taxon>Heterorhabditidae</taxon>
        <taxon>Heterorhabditis</taxon>
    </lineage>
</organism>
<name>A0A1I7WL40_HETBA</name>
<proteinExistence type="predicted"/>
<dbReference type="Gene3D" id="2.60.120.380">
    <property type="match status" value="1"/>
</dbReference>
<evidence type="ECO:0000259" key="2">
    <source>
        <dbReference type="Pfam" id="PF01067"/>
    </source>
</evidence>
<feature type="domain" description="Peptidase C2 calpain large subunit" evidence="2">
    <location>
        <begin position="110"/>
        <end position="132"/>
    </location>
</feature>